<reference evidence="1" key="1">
    <citation type="submission" date="2018-05" db="EMBL/GenBank/DDBJ databases">
        <authorList>
            <person name="Lanie J.A."/>
            <person name="Ng W.-L."/>
            <person name="Kazmierczak K.M."/>
            <person name="Andrzejewski T.M."/>
            <person name="Davidsen T.M."/>
            <person name="Wayne K.J."/>
            <person name="Tettelin H."/>
            <person name="Glass J.I."/>
            <person name="Rusch D."/>
            <person name="Podicherti R."/>
            <person name="Tsui H.-C.T."/>
            <person name="Winkler M.E."/>
        </authorList>
    </citation>
    <scope>NUCLEOTIDE SEQUENCE</scope>
</reference>
<feature type="non-terminal residue" evidence="1">
    <location>
        <position position="153"/>
    </location>
</feature>
<dbReference type="AlphaFoldDB" id="A0A381X6D0"/>
<sequence length="153" mass="16499">MVKTMIKGILVLSLSLLSCIFAQAQTATGVGYGLTKDAAIEQAKRDAVEQGLGAYMTSTTTVTATSIEDNIYSKAQGFVKSFKVIKESKGPDGNFEITIEAKVTDMIDQVMADEAALQTLLNGMNRPRIIFLVKEGNLIDNTPTNFAETKLLS</sequence>
<dbReference type="Gene3D" id="3.30.1660.40">
    <property type="entry name" value="FlgT, N-terminal domain"/>
    <property type="match status" value="1"/>
</dbReference>
<name>A0A381X6D0_9ZZZZ</name>
<organism evidence="1">
    <name type="scientific">marine metagenome</name>
    <dbReference type="NCBI Taxonomy" id="408172"/>
    <lineage>
        <taxon>unclassified sequences</taxon>
        <taxon>metagenomes</taxon>
        <taxon>ecological metagenomes</taxon>
    </lineage>
</organism>
<accession>A0A381X6D0</accession>
<proteinExistence type="predicted"/>
<evidence type="ECO:0000313" key="1">
    <source>
        <dbReference type="EMBL" id="SVA60061.1"/>
    </source>
</evidence>
<dbReference type="PROSITE" id="PS51257">
    <property type="entry name" value="PROKAR_LIPOPROTEIN"/>
    <property type="match status" value="1"/>
</dbReference>
<protein>
    <recommendedName>
        <fullName evidence="2">Flagellar assembly protein T N-terminal domain-containing protein</fullName>
    </recommendedName>
</protein>
<dbReference type="InterPro" id="IPR038180">
    <property type="entry name" value="FlgT_N_sf"/>
</dbReference>
<dbReference type="EMBL" id="UINC01014009">
    <property type="protein sequence ID" value="SVA60061.1"/>
    <property type="molecule type" value="Genomic_DNA"/>
</dbReference>
<evidence type="ECO:0008006" key="2">
    <source>
        <dbReference type="Google" id="ProtNLM"/>
    </source>
</evidence>
<gene>
    <name evidence="1" type="ORF">METZ01_LOCUS112915</name>
</gene>